<keyword evidence="1" id="KW-0472">Membrane</keyword>
<keyword evidence="3" id="KW-1185">Reference proteome</keyword>
<protein>
    <submittedName>
        <fullName evidence="2">Uncharacterized protein</fullName>
    </submittedName>
</protein>
<dbReference type="RefSeq" id="WP_062928042.1">
    <property type="nucleotide sequence ID" value="NZ_CP015098.1"/>
</dbReference>
<proteinExistence type="predicted"/>
<feature type="transmembrane region" description="Helical" evidence="1">
    <location>
        <begin position="47"/>
        <end position="67"/>
    </location>
</feature>
<organism evidence="2 3">
    <name type="scientific">Streptomyces qaidamensis</name>
    <dbReference type="NCBI Taxonomy" id="1783515"/>
    <lineage>
        <taxon>Bacteria</taxon>
        <taxon>Bacillati</taxon>
        <taxon>Actinomycetota</taxon>
        <taxon>Actinomycetes</taxon>
        <taxon>Kitasatosporales</taxon>
        <taxon>Streptomycetaceae</taxon>
        <taxon>Streptomyces</taxon>
        <taxon>Streptomyces aurantiacus group</taxon>
    </lineage>
</organism>
<evidence type="ECO:0000313" key="3">
    <source>
        <dbReference type="Proteomes" id="UP000076096"/>
    </source>
</evidence>
<name>A0A143C2V2_9ACTN</name>
<feature type="transmembrane region" description="Helical" evidence="1">
    <location>
        <begin position="20"/>
        <end position="41"/>
    </location>
</feature>
<evidence type="ECO:0000256" key="1">
    <source>
        <dbReference type="SAM" id="Phobius"/>
    </source>
</evidence>
<dbReference type="KEGG" id="stsi:A4E84_20865"/>
<reference evidence="3" key="1">
    <citation type="submission" date="2016-04" db="EMBL/GenBank/DDBJ databases">
        <authorList>
            <person name="Zhang B."/>
        </authorList>
    </citation>
    <scope>NUCLEOTIDE SEQUENCE [LARGE SCALE GENOMIC DNA]</scope>
    <source>
        <strain evidence="3">S10</strain>
    </source>
</reference>
<dbReference type="AlphaFoldDB" id="A0A143C2V2"/>
<gene>
    <name evidence="2" type="ORF">A4E84_20865</name>
</gene>
<sequence>MEGCRTPSRPRSSGPARRLAARWALLLLAAGVFYVGVRLVVEFRTAVVPVLLALLGTALLGPAFGAVQELRIRYGDQEPSQPGPSS</sequence>
<evidence type="ECO:0000313" key="2">
    <source>
        <dbReference type="EMBL" id="AMW11732.1"/>
    </source>
</evidence>
<accession>A0A143C2V2</accession>
<keyword evidence="1" id="KW-0812">Transmembrane</keyword>
<dbReference type="STRING" id="1783515.A4E84_20865"/>
<dbReference type="EMBL" id="CP015098">
    <property type="protein sequence ID" value="AMW11732.1"/>
    <property type="molecule type" value="Genomic_DNA"/>
</dbReference>
<dbReference type="Proteomes" id="UP000076096">
    <property type="component" value="Chromosome"/>
</dbReference>
<keyword evidence="1" id="KW-1133">Transmembrane helix</keyword>